<feature type="domain" description="TonB-dependent receptor-like beta-barrel" evidence="11">
    <location>
        <begin position="433"/>
        <end position="1071"/>
    </location>
</feature>
<evidence type="ECO:0000256" key="10">
    <source>
        <dbReference type="SAM" id="SignalP"/>
    </source>
</evidence>
<evidence type="ECO:0000256" key="5">
    <source>
        <dbReference type="ARBA" id="ARBA00023077"/>
    </source>
</evidence>
<dbReference type="InterPro" id="IPR023996">
    <property type="entry name" value="TonB-dep_OMP_SusC/RagA"/>
</dbReference>
<keyword evidence="10" id="KW-0732">Signal</keyword>
<keyword evidence="3 8" id="KW-1134">Transmembrane beta strand</keyword>
<organism evidence="13 14">
    <name type="scientific">Pedobacter cryoconitis</name>
    <dbReference type="NCBI Taxonomy" id="188932"/>
    <lineage>
        <taxon>Bacteria</taxon>
        <taxon>Pseudomonadati</taxon>
        <taxon>Bacteroidota</taxon>
        <taxon>Sphingobacteriia</taxon>
        <taxon>Sphingobacteriales</taxon>
        <taxon>Sphingobacteriaceae</taxon>
        <taxon>Pedobacter</taxon>
    </lineage>
</organism>
<feature type="domain" description="TonB-dependent receptor plug" evidence="12">
    <location>
        <begin position="227"/>
        <end position="353"/>
    </location>
</feature>
<dbReference type="InterPro" id="IPR000531">
    <property type="entry name" value="Beta-barrel_TonB"/>
</dbReference>
<dbReference type="PROSITE" id="PS52016">
    <property type="entry name" value="TONB_DEPENDENT_REC_3"/>
    <property type="match status" value="1"/>
</dbReference>
<name>A0A127VE91_9SPHI</name>
<evidence type="ECO:0000256" key="7">
    <source>
        <dbReference type="ARBA" id="ARBA00023237"/>
    </source>
</evidence>
<dbReference type="InterPro" id="IPR023997">
    <property type="entry name" value="TonB-dep_OMP_SusC/RagA_CS"/>
</dbReference>
<comment type="similarity">
    <text evidence="8 9">Belongs to the TonB-dependent receptor family.</text>
</comment>
<dbReference type="EMBL" id="CP014504">
    <property type="protein sequence ID" value="AMP99609.1"/>
    <property type="molecule type" value="Genomic_DNA"/>
</dbReference>
<comment type="subcellular location">
    <subcellularLocation>
        <location evidence="1 8">Cell outer membrane</location>
        <topology evidence="1 8">Multi-pass membrane protein</topology>
    </subcellularLocation>
</comment>
<dbReference type="GO" id="GO:0009279">
    <property type="term" value="C:cell outer membrane"/>
    <property type="evidence" value="ECO:0007669"/>
    <property type="project" value="UniProtKB-SubCell"/>
</dbReference>
<dbReference type="OrthoDB" id="9768177at2"/>
<evidence type="ECO:0000259" key="11">
    <source>
        <dbReference type="Pfam" id="PF00593"/>
    </source>
</evidence>
<dbReference type="Pfam" id="PF13715">
    <property type="entry name" value="CarbopepD_reg_2"/>
    <property type="match status" value="1"/>
</dbReference>
<dbReference type="RefSeq" id="WP_084359252.1">
    <property type="nucleotide sequence ID" value="NZ_CP014504.1"/>
</dbReference>
<keyword evidence="6 8" id="KW-0472">Membrane</keyword>
<dbReference type="PATRIC" id="fig|188932.3.peg.2839"/>
<evidence type="ECO:0000256" key="6">
    <source>
        <dbReference type="ARBA" id="ARBA00023136"/>
    </source>
</evidence>
<dbReference type="InterPro" id="IPR008969">
    <property type="entry name" value="CarboxyPept-like_regulatory"/>
</dbReference>
<dbReference type="Proteomes" id="UP000071561">
    <property type="component" value="Chromosome"/>
</dbReference>
<evidence type="ECO:0000256" key="1">
    <source>
        <dbReference type="ARBA" id="ARBA00004571"/>
    </source>
</evidence>
<feature type="chain" id="PRO_5007280469" evidence="10">
    <location>
        <begin position="23"/>
        <end position="1119"/>
    </location>
</feature>
<dbReference type="AlphaFoldDB" id="A0A127VE91"/>
<keyword evidence="7 8" id="KW-0998">Cell outer membrane</keyword>
<accession>A0A127VE91</accession>
<feature type="signal peptide" evidence="10">
    <location>
        <begin position="1"/>
        <end position="22"/>
    </location>
</feature>
<evidence type="ECO:0000313" key="13">
    <source>
        <dbReference type="EMBL" id="AMP99609.1"/>
    </source>
</evidence>
<dbReference type="Gene3D" id="2.40.170.20">
    <property type="entry name" value="TonB-dependent receptor, beta-barrel domain"/>
    <property type="match status" value="1"/>
</dbReference>
<evidence type="ECO:0000256" key="8">
    <source>
        <dbReference type="PROSITE-ProRule" id="PRU01360"/>
    </source>
</evidence>
<keyword evidence="4 8" id="KW-0812">Transmembrane</keyword>
<dbReference type="Pfam" id="PF00593">
    <property type="entry name" value="TonB_dep_Rec_b-barrel"/>
    <property type="match status" value="1"/>
</dbReference>
<evidence type="ECO:0000256" key="2">
    <source>
        <dbReference type="ARBA" id="ARBA00022448"/>
    </source>
</evidence>
<evidence type="ECO:0000256" key="3">
    <source>
        <dbReference type="ARBA" id="ARBA00022452"/>
    </source>
</evidence>
<dbReference type="InterPro" id="IPR039426">
    <property type="entry name" value="TonB-dep_rcpt-like"/>
</dbReference>
<sequence length="1119" mass="122072" precursor="true">MKRNPLPYLVCLLAMVFSTHFAQGAAHRKDLSSFRTVVFQTDTIPKDSVKKDSMKKDTAKRAVIPVIKVVQDTTRKKVVQDTTVKKPAQDTTVKKVAQDTTVKTVIPDTAPKKAVQDTAVKTAVQDTAGSKAVQDSITGKVSDAGGPLIGVVITVKGGKDKSLTDSKGQFKIAAGENAILVFAYMGYKTKQEPVNKRKTLNVVMATESKVLSEVQVVATGYGTVNRSKLTSSVSSIQADQIKNDVMPTITQAIQGKAGGVQVTQKSGSPGGGLNIRIRGTTSINAGSDPLYVVDGIPVNSTTNFTGGSNFNFGGGTQGINILASINPSDVQSVEILKDAASSSIYGARAANGVVLITTKKGQPGTSTFSFNAYEGFSEVPNERKYKMMNTGEYQDYMKDYYKYLLDANGNPTAVPAQILANPNINTDWQKQIFRTAPTRNYELSARGGSEKTQYYTSIGYMRQGGVIQNSNFSRLSARINLDHQHSEKLKFSARVNLTRALNDRVQEENSKEGSTKTGIFAPPNLPVYNPDGSYAYDQVNTSRENPLAMLLLPVNKSETFRVLASGSAEYKFMPELTLKTSFGADLSYIDETFFMPPNGIRSFAAQGGIGAQRNTRDQLWINETTLSYQKSFGEHHIDALAGASVQQSRIQFVDASRSNFPSNDIEYISAGGLITGANSFPEEWSIASGFSRVNYDYKGKYLLTANFRVDGSSRFGVNSRYATFPSFGAAWRASDEDFLKTNKVISNLKLRASWGVTGNQNIPNYASYSLYSGSNNYLGNPGYLPNVLGDKDLKWETTKQLDFGVDVGLFNNRISILADYYIKNTSDLLVGVVVPTSSGFANRFTNVGKIQNKGFEFELTTQNLVGALKWSTSLNMSFNRNKVVSLPGGELSGGVGGLNIAREGLPLGSFYGWKMSGVNSQTGMIDYIKQDGSLGAPNDPKDRGIIGNPNPDFYGGITNTFTYKNFDLSIMGQFSYGNDVFNYNLASGLDGSNKTSNGFADWNRRWRNPGEITDIPRPTPGNFDNTAISDRFVQDGSFFRLRNITFGYTLSDKVSEKLKIKSLRVYTTVQNAFVFTKYKGYDPEVSSSHGGANAGLTYGYDYGSYPQPRIFTAGINLTF</sequence>
<dbReference type="InterPro" id="IPR037066">
    <property type="entry name" value="Plug_dom_sf"/>
</dbReference>
<reference evidence="13 14" key="1">
    <citation type="submission" date="2016-03" db="EMBL/GenBank/DDBJ databases">
        <title>Complete genome sequence of Pedobacter cryoconitis PAMC 27485.</title>
        <authorList>
            <person name="Lee J."/>
            <person name="Kim O.-S."/>
        </authorList>
    </citation>
    <scope>NUCLEOTIDE SEQUENCE [LARGE SCALE GENOMIC DNA]</scope>
    <source>
        <strain evidence="13 14">PAMC 27485</strain>
    </source>
</reference>
<dbReference type="InterPro" id="IPR012910">
    <property type="entry name" value="Plug_dom"/>
</dbReference>
<evidence type="ECO:0000313" key="14">
    <source>
        <dbReference type="Proteomes" id="UP000071561"/>
    </source>
</evidence>
<dbReference type="NCBIfam" id="TIGR04057">
    <property type="entry name" value="SusC_RagA_signa"/>
    <property type="match status" value="1"/>
</dbReference>
<dbReference type="KEGG" id="pcm:AY601_2725"/>
<evidence type="ECO:0000256" key="9">
    <source>
        <dbReference type="RuleBase" id="RU003357"/>
    </source>
</evidence>
<dbReference type="SUPFAM" id="SSF49464">
    <property type="entry name" value="Carboxypeptidase regulatory domain-like"/>
    <property type="match status" value="1"/>
</dbReference>
<dbReference type="Gene3D" id="2.170.130.10">
    <property type="entry name" value="TonB-dependent receptor, plug domain"/>
    <property type="match status" value="1"/>
</dbReference>
<dbReference type="SUPFAM" id="SSF56935">
    <property type="entry name" value="Porins"/>
    <property type="match status" value="1"/>
</dbReference>
<keyword evidence="14" id="KW-1185">Reference proteome</keyword>
<proteinExistence type="inferred from homology"/>
<evidence type="ECO:0000259" key="12">
    <source>
        <dbReference type="Pfam" id="PF07715"/>
    </source>
</evidence>
<keyword evidence="5 9" id="KW-0798">TonB box</keyword>
<dbReference type="NCBIfam" id="TIGR04056">
    <property type="entry name" value="OMP_RagA_SusC"/>
    <property type="match status" value="1"/>
</dbReference>
<dbReference type="InterPro" id="IPR036942">
    <property type="entry name" value="Beta-barrel_TonB_sf"/>
</dbReference>
<gene>
    <name evidence="13" type="ORF">AY601_2725</name>
</gene>
<dbReference type="Pfam" id="PF07715">
    <property type="entry name" value="Plug"/>
    <property type="match status" value="1"/>
</dbReference>
<keyword evidence="2 8" id="KW-0813">Transport</keyword>
<protein>
    <submittedName>
        <fullName evidence="13">Membrane protein</fullName>
    </submittedName>
</protein>
<evidence type="ECO:0000256" key="4">
    <source>
        <dbReference type="ARBA" id="ARBA00022692"/>
    </source>
</evidence>